<accession>A0A8J3D5Q4</accession>
<dbReference type="Gene3D" id="3.20.20.140">
    <property type="entry name" value="Metal-dependent hydrolases"/>
    <property type="match status" value="1"/>
</dbReference>
<dbReference type="PANTHER" id="PTHR42924">
    <property type="entry name" value="EXONUCLEASE"/>
    <property type="match status" value="1"/>
</dbReference>
<dbReference type="Proteomes" id="UP000598271">
    <property type="component" value="Unassembled WGS sequence"/>
</dbReference>
<dbReference type="InterPro" id="IPR016195">
    <property type="entry name" value="Pol/histidinol_Pase-like"/>
</dbReference>
<dbReference type="EMBL" id="BMXF01000003">
    <property type="protein sequence ID" value="GHB78693.1"/>
    <property type="molecule type" value="Genomic_DNA"/>
</dbReference>
<gene>
    <name evidence="1" type="ORF">GCM10007390_36370</name>
</gene>
<dbReference type="GO" id="GO:0004534">
    <property type="term" value="F:5'-3' RNA exonuclease activity"/>
    <property type="evidence" value="ECO:0007669"/>
    <property type="project" value="TreeGrafter"/>
</dbReference>
<dbReference type="SUPFAM" id="SSF89550">
    <property type="entry name" value="PHP domain-like"/>
    <property type="match status" value="1"/>
</dbReference>
<sequence>MFTYTEFSIKHLTNRFLLDLLYPSIYLQNKMRNILFLILIGSISVQAQSTTRWYKGNTHTHTLWSDGDDFPELVVDWYKSRDYDFLALSDHNTLADKEFWKEVPEHPFRQQRFRDYLKKYGEDWVDYKTDSAGKISVRLKTLKEFRPLFEEKEKFLLIQAEEVSDKFGDKPIHMNAVNVKELLHPMGGNSVMEVMQNNLDAMYEQRQRTGQPMFTHVNHPNFIWAIKADDMRGLRGERFFEVYNGHPLVHNYGDSTTFGMDELWDDLLVSYLTDNKPPLYGLATDDSHNYLESKVGLSNPGRGWIMVKAAELTPEALIGAMESGDFYATTGVLLSDVKTSQETLSVVIDTKPETNYTIQFWGGRVKGKENQERVRVLLKEVKGTSASYKLNPDDLYVRAKILSDTPQKNPYQEGDVETAWTQPLVRK</sequence>
<evidence type="ECO:0000313" key="2">
    <source>
        <dbReference type="Proteomes" id="UP000598271"/>
    </source>
</evidence>
<comment type="caution">
    <text evidence="1">The sequence shown here is derived from an EMBL/GenBank/DDBJ whole genome shotgun (WGS) entry which is preliminary data.</text>
</comment>
<dbReference type="AlphaFoldDB" id="A0A8J3D5Q4"/>
<name>A0A8J3D5Q4_9BACT</name>
<dbReference type="PANTHER" id="PTHR42924:SF11">
    <property type="entry name" value="POLYMERASE_HISTIDINOL PHOSPHATASE N-TERMINAL DOMAIN-CONTAINING PROTEIN"/>
    <property type="match status" value="1"/>
</dbReference>
<reference evidence="1 2" key="1">
    <citation type="journal article" date="2014" name="Int. J. Syst. Evol. Microbiol.">
        <title>Complete genome sequence of Corynebacterium casei LMG S-19264T (=DSM 44701T), isolated from a smear-ripened cheese.</title>
        <authorList>
            <consortium name="US DOE Joint Genome Institute (JGI-PGF)"/>
            <person name="Walter F."/>
            <person name="Albersmeier A."/>
            <person name="Kalinowski J."/>
            <person name="Ruckert C."/>
        </authorList>
    </citation>
    <scope>NUCLEOTIDE SEQUENCE [LARGE SCALE GENOMIC DNA]</scope>
    <source>
        <strain evidence="1 2">KCTC 12866</strain>
    </source>
</reference>
<keyword evidence="2" id="KW-1185">Reference proteome</keyword>
<evidence type="ECO:0000313" key="1">
    <source>
        <dbReference type="EMBL" id="GHB78693.1"/>
    </source>
</evidence>
<protein>
    <recommendedName>
        <fullName evidence="3">Histidinol-phosphatase</fullName>
    </recommendedName>
</protein>
<organism evidence="1 2">
    <name type="scientific">Persicitalea jodogahamensis</name>
    <dbReference type="NCBI Taxonomy" id="402147"/>
    <lineage>
        <taxon>Bacteria</taxon>
        <taxon>Pseudomonadati</taxon>
        <taxon>Bacteroidota</taxon>
        <taxon>Cytophagia</taxon>
        <taxon>Cytophagales</taxon>
        <taxon>Spirosomataceae</taxon>
        <taxon>Persicitalea</taxon>
    </lineage>
</organism>
<proteinExistence type="predicted"/>
<dbReference type="InterPro" id="IPR052018">
    <property type="entry name" value="PHP_domain"/>
</dbReference>
<evidence type="ECO:0008006" key="3">
    <source>
        <dbReference type="Google" id="ProtNLM"/>
    </source>
</evidence>
<dbReference type="GO" id="GO:0035312">
    <property type="term" value="F:5'-3' DNA exonuclease activity"/>
    <property type="evidence" value="ECO:0007669"/>
    <property type="project" value="TreeGrafter"/>
</dbReference>